<gene>
    <name evidence="2" type="ORF">KFL_000390370</name>
</gene>
<dbReference type="AlphaFoldDB" id="A0A1Y1HVI2"/>
<dbReference type="OrthoDB" id="2020837at2759"/>
<organism evidence="2 3">
    <name type="scientific">Klebsormidium nitens</name>
    <name type="common">Green alga</name>
    <name type="synonym">Ulothrix nitens</name>
    <dbReference type="NCBI Taxonomy" id="105231"/>
    <lineage>
        <taxon>Eukaryota</taxon>
        <taxon>Viridiplantae</taxon>
        <taxon>Streptophyta</taxon>
        <taxon>Klebsormidiophyceae</taxon>
        <taxon>Klebsormidiales</taxon>
        <taxon>Klebsormidiaceae</taxon>
        <taxon>Klebsormidium</taxon>
    </lineage>
</organism>
<dbReference type="InterPro" id="IPR038836">
    <property type="entry name" value="MED16"/>
</dbReference>
<keyword evidence="3" id="KW-1185">Reference proteome</keyword>
<sequence length="939" mass="100671">MAEVMEEGNAVLLDIIIGRAARARGGGQPNATLAWCERTNLIAAAGSWEDSSKQKKPASDSQDPHTQLRIHIIDPEAPATHAIVSENAPPSSGPICQLDWSPAGCSPALLCVQSEGACTVLTPPAYAPQTIDAWRPATQWSDQEALRLAKWLQPPSPYSWPATSSSGPYEERFMASSPAPLPRWPRSGFSCLVTLTQSGSAKLHYQTFGRDPQTGQVAWKSTNSVLLACGGESLVADATVTTAGSVLIALVPTSQPSTVVLWELLPQNAHTQPPPPSTGTSSLSPLIATLLRPPRPNESKPEPPLSATIVSSFSVEEGGGHTRRIAGLAFERGTGGEGLVVLTAGVDGDDLASLERWRSSAEPLEVHEVFRSGKDVKEGQESVVKWSRTAALELPMGGGAVLGEVGLRFSTTGDQLAIRVAGRTHLFHFRPDFTLENLPTPHLDTPVAVFSPTGSCVAGLFVGAPEERGLVSVGILAALPWDGRERAPGDQKTTDGWDLALSQRCLWGFVTSRFAWDVVPVARKGPGSIAGLGGQVDRQLHAMPGERLRKDYARKLDRLKTRLLGGAVGPENRAVSLETRIRLVLECLTRALLLLLTRASPNEPGREGEEGYSELEGWCQDSILDLASLFLHLMRRNVEVFIAHQAAAYSPAEKRPSVEVAFPGLPGTRLVGDRGFLEGLLKATSGAHVLRKRRDDRERGAGEGPLRKSGQGNGGVGYHTQEITALLAVVQDLTKRTLALPAMFPPTPPLPKFMALHYADGWSSVGWEEVNKAIQAVGNTLPRPLGADSVGMLLRNLDVLVSWELPADEYSPGLVNSVPDQSYLVKMGSAMLGTGPGESAREVGRKRRRAEHAIATGKGSAGALRAIVGSRRDQLDFRWKPTATKGMVWCGGCGKSTACLYLEGSEEGDPDRAQKWRASWGANWATRCPLCLGCWHPAF</sequence>
<dbReference type="PANTHER" id="PTHR35130:SF1">
    <property type="entry name" value="MEDIATOR OF RNA POLYMERASE II TRANSCRIPTION SUBUNIT 16"/>
    <property type="match status" value="1"/>
</dbReference>
<feature type="region of interest" description="Disordered" evidence="1">
    <location>
        <begin position="690"/>
        <end position="714"/>
    </location>
</feature>
<evidence type="ECO:0000313" key="2">
    <source>
        <dbReference type="EMBL" id="GAQ79848.1"/>
    </source>
</evidence>
<dbReference type="OMA" id="TCCPRAL"/>
<dbReference type="EMBL" id="DF236988">
    <property type="protein sequence ID" value="GAQ79848.1"/>
    <property type="molecule type" value="Genomic_DNA"/>
</dbReference>
<protein>
    <submittedName>
        <fullName evidence="2">Putative CBF-pathway associated protein</fullName>
    </submittedName>
</protein>
<evidence type="ECO:0000313" key="3">
    <source>
        <dbReference type="Proteomes" id="UP000054558"/>
    </source>
</evidence>
<reference evidence="2 3" key="1">
    <citation type="journal article" date="2014" name="Nat. Commun.">
        <title>Klebsormidium flaccidum genome reveals primary factors for plant terrestrial adaptation.</title>
        <authorList>
            <person name="Hori K."/>
            <person name="Maruyama F."/>
            <person name="Fujisawa T."/>
            <person name="Togashi T."/>
            <person name="Yamamoto N."/>
            <person name="Seo M."/>
            <person name="Sato S."/>
            <person name="Yamada T."/>
            <person name="Mori H."/>
            <person name="Tajima N."/>
            <person name="Moriyama T."/>
            <person name="Ikeuchi M."/>
            <person name="Watanabe M."/>
            <person name="Wada H."/>
            <person name="Kobayashi K."/>
            <person name="Saito M."/>
            <person name="Masuda T."/>
            <person name="Sasaki-Sekimoto Y."/>
            <person name="Mashiguchi K."/>
            <person name="Awai K."/>
            <person name="Shimojima M."/>
            <person name="Masuda S."/>
            <person name="Iwai M."/>
            <person name="Nobusawa T."/>
            <person name="Narise T."/>
            <person name="Kondo S."/>
            <person name="Saito H."/>
            <person name="Sato R."/>
            <person name="Murakawa M."/>
            <person name="Ihara Y."/>
            <person name="Oshima-Yamada Y."/>
            <person name="Ohtaka K."/>
            <person name="Satoh M."/>
            <person name="Sonobe K."/>
            <person name="Ishii M."/>
            <person name="Ohtani R."/>
            <person name="Kanamori-Sato M."/>
            <person name="Honoki R."/>
            <person name="Miyazaki D."/>
            <person name="Mochizuki H."/>
            <person name="Umetsu J."/>
            <person name="Higashi K."/>
            <person name="Shibata D."/>
            <person name="Kamiya Y."/>
            <person name="Sato N."/>
            <person name="Nakamura Y."/>
            <person name="Tabata S."/>
            <person name="Ida S."/>
            <person name="Kurokawa K."/>
            <person name="Ohta H."/>
        </authorList>
    </citation>
    <scope>NUCLEOTIDE SEQUENCE [LARGE SCALE GENOMIC DNA]</scope>
    <source>
        <strain evidence="2 3">NIES-2285</strain>
    </source>
</reference>
<accession>A0A1Y1HVI2</accession>
<name>A0A1Y1HVI2_KLENI</name>
<dbReference type="STRING" id="105231.A0A1Y1HVI2"/>
<dbReference type="GO" id="GO:0016592">
    <property type="term" value="C:mediator complex"/>
    <property type="evidence" value="ECO:0007669"/>
    <property type="project" value="InterPro"/>
</dbReference>
<proteinExistence type="predicted"/>
<dbReference type="GO" id="GO:0006355">
    <property type="term" value="P:regulation of DNA-templated transcription"/>
    <property type="evidence" value="ECO:0007669"/>
    <property type="project" value="InterPro"/>
</dbReference>
<dbReference type="Proteomes" id="UP000054558">
    <property type="component" value="Unassembled WGS sequence"/>
</dbReference>
<dbReference type="PANTHER" id="PTHR35130">
    <property type="entry name" value="MEDIATOR OF RNA POLYMERASE II TRANSCRIPTION SUBUNIT 16"/>
    <property type="match status" value="1"/>
</dbReference>
<feature type="region of interest" description="Disordered" evidence="1">
    <location>
        <begin position="47"/>
        <end position="66"/>
    </location>
</feature>
<evidence type="ECO:0000256" key="1">
    <source>
        <dbReference type="SAM" id="MobiDB-lite"/>
    </source>
</evidence>